<dbReference type="GO" id="GO:0020037">
    <property type="term" value="F:heme binding"/>
    <property type="evidence" value="ECO:0007669"/>
    <property type="project" value="InterPro"/>
</dbReference>
<dbReference type="InterPro" id="IPR009056">
    <property type="entry name" value="Cyt_c-like_dom"/>
</dbReference>
<keyword evidence="1 4" id="KW-0349">Heme</keyword>
<evidence type="ECO:0000256" key="3">
    <source>
        <dbReference type="ARBA" id="ARBA00023004"/>
    </source>
</evidence>
<feature type="domain" description="Cytochrome c" evidence="5">
    <location>
        <begin position="102"/>
        <end position="179"/>
    </location>
</feature>
<organism evidence="6">
    <name type="scientific">Nitratifractor salsuginis</name>
    <dbReference type="NCBI Taxonomy" id="269261"/>
    <lineage>
        <taxon>Bacteria</taxon>
        <taxon>Pseudomonadati</taxon>
        <taxon>Campylobacterota</taxon>
        <taxon>Epsilonproteobacteria</taxon>
        <taxon>Campylobacterales</taxon>
        <taxon>Sulfurovaceae</taxon>
        <taxon>Nitratifractor</taxon>
    </lineage>
</organism>
<name>A0A7V2WL94_9BACT</name>
<sequence length="190" mass="20980">MHSKPTTLILAALLAAGIAGCGKKEESGAASGNTEASAPEIKVTKGAVKKVQEKAASEENSGQFYYSYNKEKNATEEEPKTRTTLDAYLNIRSPYERVQITLMIKRLSRDFIVRCSPCHDDYANGVIGPSLLGKSGDYIYQHLIDFKTGKKKNVLMKELVSQIDDAKLKSIADEIAAFNHQVQQLRKGRQ</sequence>
<evidence type="ECO:0000256" key="4">
    <source>
        <dbReference type="PROSITE-ProRule" id="PRU00433"/>
    </source>
</evidence>
<dbReference type="Gene3D" id="1.10.760.10">
    <property type="entry name" value="Cytochrome c-like domain"/>
    <property type="match status" value="1"/>
</dbReference>
<gene>
    <name evidence="6" type="ORF">ENJ74_01735</name>
</gene>
<proteinExistence type="predicted"/>
<dbReference type="GO" id="GO:0046872">
    <property type="term" value="F:metal ion binding"/>
    <property type="evidence" value="ECO:0007669"/>
    <property type="project" value="UniProtKB-KW"/>
</dbReference>
<dbReference type="Proteomes" id="UP000885722">
    <property type="component" value="Unassembled WGS sequence"/>
</dbReference>
<evidence type="ECO:0000256" key="2">
    <source>
        <dbReference type="ARBA" id="ARBA00022723"/>
    </source>
</evidence>
<keyword evidence="2 4" id="KW-0479">Metal-binding</keyword>
<comment type="caution">
    <text evidence="6">The sequence shown here is derived from an EMBL/GenBank/DDBJ whole genome shotgun (WGS) entry which is preliminary data.</text>
</comment>
<keyword evidence="3 4" id="KW-0408">Iron</keyword>
<dbReference type="EMBL" id="DRNO01000117">
    <property type="protein sequence ID" value="HFC03570.1"/>
    <property type="molecule type" value="Genomic_DNA"/>
</dbReference>
<dbReference type="SUPFAM" id="SSF46626">
    <property type="entry name" value="Cytochrome c"/>
    <property type="match status" value="1"/>
</dbReference>
<dbReference type="GO" id="GO:0009055">
    <property type="term" value="F:electron transfer activity"/>
    <property type="evidence" value="ECO:0007669"/>
    <property type="project" value="InterPro"/>
</dbReference>
<dbReference type="PROSITE" id="PS51007">
    <property type="entry name" value="CYTC"/>
    <property type="match status" value="1"/>
</dbReference>
<evidence type="ECO:0000313" key="6">
    <source>
        <dbReference type="EMBL" id="HFC03570.1"/>
    </source>
</evidence>
<dbReference type="InterPro" id="IPR036909">
    <property type="entry name" value="Cyt_c-like_dom_sf"/>
</dbReference>
<dbReference type="AlphaFoldDB" id="A0A7V2WL94"/>
<evidence type="ECO:0000256" key="1">
    <source>
        <dbReference type="ARBA" id="ARBA00022617"/>
    </source>
</evidence>
<dbReference type="PROSITE" id="PS51257">
    <property type="entry name" value="PROKAR_LIPOPROTEIN"/>
    <property type="match status" value="1"/>
</dbReference>
<reference evidence="6" key="1">
    <citation type="journal article" date="2020" name="mSystems">
        <title>Genome- and Community-Level Interaction Insights into Carbon Utilization and Element Cycling Functions of Hydrothermarchaeota in Hydrothermal Sediment.</title>
        <authorList>
            <person name="Zhou Z."/>
            <person name="Liu Y."/>
            <person name="Xu W."/>
            <person name="Pan J."/>
            <person name="Luo Z.H."/>
            <person name="Li M."/>
        </authorList>
    </citation>
    <scope>NUCLEOTIDE SEQUENCE [LARGE SCALE GENOMIC DNA]</scope>
    <source>
        <strain evidence="6">HyVt-513</strain>
    </source>
</reference>
<evidence type="ECO:0000259" key="5">
    <source>
        <dbReference type="PROSITE" id="PS51007"/>
    </source>
</evidence>
<protein>
    <recommendedName>
        <fullName evidence="5">Cytochrome c domain-containing protein</fullName>
    </recommendedName>
</protein>
<accession>A0A7V2WL94</accession>